<feature type="chain" id="PRO_5001726311" description="Peptidase S8/S53 domain-containing protein" evidence="6">
    <location>
        <begin position="18"/>
        <end position="267"/>
    </location>
</feature>
<dbReference type="PROSITE" id="PS00136">
    <property type="entry name" value="SUBTILASE_ASP"/>
    <property type="match status" value="1"/>
</dbReference>
<dbReference type="AlphaFoldDB" id="A0A077WNM6"/>
<evidence type="ECO:0000259" key="7">
    <source>
        <dbReference type="Pfam" id="PF00082"/>
    </source>
</evidence>
<sequence>MPVVVLILYLFISIAYAIRHIALFDKRPNDVMISELTNSTIHSLDQDLHILLFESDDHGNKSWLSQHDGFIDMERDKRATVSDVNPKDRYRMQIDPPSWGLTRISQRQLPLGKTFFYPATEGEQVNIYIVDTGVDIHHFDLTGRAIWGVTTARKSSKDNDLHGHGTMAAGIAAGTLEGAAKNATVISVKTLGDDGVGDVSDIVQGLVFISEHIKLEQAKDKVKGYVVNLSFAAEKSNIMNMALDALSKQGATVVVSDNTYVVEIQSH</sequence>
<name>A0A077WNM6_9FUNG</name>
<comment type="similarity">
    <text evidence="1 5">Belongs to the peptidase S8 family.</text>
</comment>
<dbReference type="PRINTS" id="PR00723">
    <property type="entry name" value="SUBTILISIN"/>
</dbReference>
<feature type="domain" description="Peptidase S8/S53" evidence="7">
    <location>
        <begin position="123"/>
        <end position="256"/>
    </location>
</feature>
<keyword evidence="6" id="KW-0732">Signal</keyword>
<evidence type="ECO:0000256" key="5">
    <source>
        <dbReference type="PROSITE-ProRule" id="PRU01240"/>
    </source>
</evidence>
<dbReference type="Gene3D" id="3.40.50.200">
    <property type="entry name" value="Peptidase S8/S53 domain"/>
    <property type="match status" value="1"/>
</dbReference>
<dbReference type="PANTHER" id="PTHR43806">
    <property type="entry name" value="PEPTIDASE S8"/>
    <property type="match status" value="1"/>
</dbReference>
<proteinExistence type="inferred from homology"/>
<evidence type="ECO:0000313" key="8">
    <source>
        <dbReference type="EMBL" id="CDS08960.1"/>
    </source>
</evidence>
<evidence type="ECO:0000256" key="4">
    <source>
        <dbReference type="ARBA" id="ARBA00022825"/>
    </source>
</evidence>
<dbReference type="PANTHER" id="PTHR43806:SF11">
    <property type="entry name" value="CEREVISIN-RELATED"/>
    <property type="match status" value="1"/>
</dbReference>
<dbReference type="PROSITE" id="PS51892">
    <property type="entry name" value="SUBTILASE"/>
    <property type="match status" value="1"/>
</dbReference>
<dbReference type="InterPro" id="IPR015500">
    <property type="entry name" value="Peptidase_S8_subtilisin-rel"/>
</dbReference>
<keyword evidence="4" id="KW-0720">Serine protease</keyword>
<gene>
    <name evidence="8" type="ORF">LRAMOSA10320</name>
</gene>
<dbReference type="InterPro" id="IPR036852">
    <property type="entry name" value="Peptidase_S8/S53_dom_sf"/>
</dbReference>
<dbReference type="EMBL" id="LK023328">
    <property type="protein sequence ID" value="CDS08960.1"/>
    <property type="molecule type" value="Genomic_DNA"/>
</dbReference>
<dbReference type="GO" id="GO:0004252">
    <property type="term" value="F:serine-type endopeptidase activity"/>
    <property type="evidence" value="ECO:0007669"/>
    <property type="project" value="InterPro"/>
</dbReference>
<dbReference type="OrthoDB" id="206201at2759"/>
<evidence type="ECO:0000256" key="6">
    <source>
        <dbReference type="SAM" id="SignalP"/>
    </source>
</evidence>
<dbReference type="GO" id="GO:0006508">
    <property type="term" value="P:proteolysis"/>
    <property type="evidence" value="ECO:0007669"/>
    <property type="project" value="UniProtKB-KW"/>
</dbReference>
<dbReference type="SUPFAM" id="SSF52743">
    <property type="entry name" value="Subtilisin-like"/>
    <property type="match status" value="1"/>
</dbReference>
<keyword evidence="3" id="KW-0378">Hydrolase</keyword>
<feature type="signal peptide" evidence="6">
    <location>
        <begin position="1"/>
        <end position="17"/>
    </location>
</feature>
<dbReference type="InterPro" id="IPR050131">
    <property type="entry name" value="Peptidase_S8_subtilisin-like"/>
</dbReference>
<comment type="caution">
    <text evidence="5">Lacks conserved residue(s) required for the propagation of feature annotation.</text>
</comment>
<keyword evidence="2" id="KW-0645">Protease</keyword>
<evidence type="ECO:0000256" key="1">
    <source>
        <dbReference type="ARBA" id="ARBA00011073"/>
    </source>
</evidence>
<dbReference type="InterPro" id="IPR000209">
    <property type="entry name" value="Peptidase_S8/S53_dom"/>
</dbReference>
<dbReference type="Pfam" id="PF00082">
    <property type="entry name" value="Peptidase_S8"/>
    <property type="match status" value="1"/>
</dbReference>
<accession>A0A077WNM6</accession>
<protein>
    <recommendedName>
        <fullName evidence="7">Peptidase S8/S53 domain-containing protein</fullName>
    </recommendedName>
</protein>
<organism evidence="8">
    <name type="scientific">Lichtheimia ramosa</name>
    <dbReference type="NCBI Taxonomy" id="688394"/>
    <lineage>
        <taxon>Eukaryota</taxon>
        <taxon>Fungi</taxon>
        <taxon>Fungi incertae sedis</taxon>
        <taxon>Mucoromycota</taxon>
        <taxon>Mucoromycotina</taxon>
        <taxon>Mucoromycetes</taxon>
        <taxon>Mucorales</taxon>
        <taxon>Lichtheimiaceae</taxon>
        <taxon>Lichtheimia</taxon>
    </lineage>
</organism>
<evidence type="ECO:0000256" key="3">
    <source>
        <dbReference type="ARBA" id="ARBA00022801"/>
    </source>
</evidence>
<evidence type="ECO:0000256" key="2">
    <source>
        <dbReference type="ARBA" id="ARBA00022670"/>
    </source>
</evidence>
<reference evidence="8" key="1">
    <citation type="journal article" date="2014" name="Genome Announc.">
        <title>De novo whole-genome sequence and genome annotation of Lichtheimia ramosa.</title>
        <authorList>
            <person name="Linde J."/>
            <person name="Schwartze V."/>
            <person name="Binder U."/>
            <person name="Lass-Florl C."/>
            <person name="Voigt K."/>
            <person name="Horn F."/>
        </authorList>
    </citation>
    <scope>NUCLEOTIDE SEQUENCE</scope>
    <source>
        <strain evidence="8">JMRC FSU:6197</strain>
    </source>
</reference>
<dbReference type="InterPro" id="IPR023827">
    <property type="entry name" value="Peptidase_S8_Asp-AS"/>
</dbReference>